<accession>A0A2H0RG80</accession>
<dbReference type="NCBIfam" id="TIGR01024">
    <property type="entry name" value="rplS_bact"/>
    <property type="match status" value="1"/>
</dbReference>
<feature type="compositionally biased region" description="Basic and acidic residues" evidence="5">
    <location>
        <begin position="156"/>
        <end position="165"/>
    </location>
</feature>
<dbReference type="GO" id="GO:0006412">
    <property type="term" value="P:translation"/>
    <property type="evidence" value="ECO:0007669"/>
    <property type="project" value="InterPro"/>
</dbReference>
<dbReference type="Proteomes" id="UP000230906">
    <property type="component" value="Unassembled WGS sequence"/>
</dbReference>
<evidence type="ECO:0000256" key="5">
    <source>
        <dbReference type="SAM" id="MobiDB-lite"/>
    </source>
</evidence>
<evidence type="ECO:0000256" key="2">
    <source>
        <dbReference type="ARBA" id="ARBA00022980"/>
    </source>
</evidence>
<proteinExistence type="inferred from homology"/>
<evidence type="ECO:0000256" key="3">
    <source>
        <dbReference type="ARBA" id="ARBA00023274"/>
    </source>
</evidence>
<dbReference type="Pfam" id="PF01245">
    <property type="entry name" value="Ribosomal_L19"/>
    <property type="match status" value="1"/>
</dbReference>
<keyword evidence="2 6" id="KW-0689">Ribosomal protein</keyword>
<dbReference type="GO" id="GO:0022625">
    <property type="term" value="C:cytosolic large ribosomal subunit"/>
    <property type="evidence" value="ECO:0007669"/>
    <property type="project" value="TreeGrafter"/>
</dbReference>
<dbReference type="PANTHER" id="PTHR15680:SF9">
    <property type="entry name" value="LARGE RIBOSOMAL SUBUNIT PROTEIN BL19M"/>
    <property type="match status" value="1"/>
</dbReference>
<dbReference type="AlphaFoldDB" id="A0A2H0RG80"/>
<dbReference type="InterPro" id="IPR038657">
    <property type="entry name" value="Ribosomal_bL19_sf"/>
</dbReference>
<feature type="region of interest" description="Disordered" evidence="5">
    <location>
        <begin position="126"/>
        <end position="165"/>
    </location>
</feature>
<evidence type="ECO:0000313" key="7">
    <source>
        <dbReference type="Proteomes" id="UP000230906"/>
    </source>
</evidence>
<reference evidence="6 7" key="1">
    <citation type="submission" date="2017-09" db="EMBL/GenBank/DDBJ databases">
        <title>Depth-based differentiation of microbial function through sediment-hosted aquifers and enrichment of novel symbionts in the deep terrestrial subsurface.</title>
        <authorList>
            <person name="Probst A.J."/>
            <person name="Ladd B."/>
            <person name="Jarett J.K."/>
            <person name="Geller-Mcgrath D.E."/>
            <person name="Sieber C.M."/>
            <person name="Emerson J.B."/>
            <person name="Anantharaman K."/>
            <person name="Thomas B.C."/>
            <person name="Malmstrom R."/>
            <person name="Stieglmeier M."/>
            <person name="Klingl A."/>
            <person name="Woyke T."/>
            <person name="Ryan C.M."/>
            <person name="Banfield J.F."/>
        </authorList>
    </citation>
    <scope>NUCLEOTIDE SEQUENCE [LARGE SCALE GENOMIC DNA]</scope>
    <source>
        <strain evidence="6">CG10_big_fil_rev_8_21_14_0_10_50_13</strain>
    </source>
</reference>
<comment type="caution">
    <text evidence="6">The sequence shown here is derived from an EMBL/GenBank/DDBJ whole genome shotgun (WGS) entry which is preliminary data.</text>
</comment>
<comment type="function">
    <text evidence="4">This protein is located at the 30S-50S ribosomal subunit interface and may play a role in the structure and function of the aminoacyl-tRNA binding site.</text>
</comment>
<organism evidence="6 7">
    <name type="scientific">Candidatus Vogelbacteria bacterium CG10_big_fil_rev_8_21_14_0_10_50_13</name>
    <dbReference type="NCBI Taxonomy" id="1975044"/>
    <lineage>
        <taxon>Bacteria</taxon>
        <taxon>Candidatus Vogeliibacteriota</taxon>
    </lineage>
</organism>
<dbReference type="InterPro" id="IPR008991">
    <property type="entry name" value="Translation_prot_SH3-like_sf"/>
</dbReference>
<dbReference type="SUPFAM" id="SSF50104">
    <property type="entry name" value="Translation proteins SH3-like domain"/>
    <property type="match status" value="1"/>
</dbReference>
<dbReference type="EMBL" id="PCYJ01000017">
    <property type="protein sequence ID" value="PIR45503.1"/>
    <property type="molecule type" value="Genomic_DNA"/>
</dbReference>
<name>A0A2H0RG80_9BACT</name>
<evidence type="ECO:0000256" key="1">
    <source>
        <dbReference type="ARBA" id="ARBA00005781"/>
    </source>
</evidence>
<sequence length="165" mass="18417">MAITQNYLISPVDVAKRRAVDIRPGDTVRVYLKIKEKGKTRLQLFEGLIIARKHGTEPGGTFTVRKVASGVGTEKIFPLYSPIIDKIEVVKRSPVRRSKLYYIRDKAAKEIRKKMRALAGFVWEAPADTPAPPADEPVAEVADEVKEEVAENTETQTEKPVESSN</sequence>
<dbReference type="GO" id="GO:0003735">
    <property type="term" value="F:structural constituent of ribosome"/>
    <property type="evidence" value="ECO:0007669"/>
    <property type="project" value="InterPro"/>
</dbReference>
<keyword evidence="3 4" id="KW-0687">Ribonucleoprotein</keyword>
<evidence type="ECO:0000313" key="6">
    <source>
        <dbReference type="EMBL" id="PIR45503.1"/>
    </source>
</evidence>
<dbReference type="InterPro" id="IPR001857">
    <property type="entry name" value="Ribosomal_bL19"/>
</dbReference>
<gene>
    <name evidence="6" type="ORF">COV09_01090</name>
</gene>
<evidence type="ECO:0000256" key="4">
    <source>
        <dbReference type="RuleBase" id="RU000559"/>
    </source>
</evidence>
<comment type="similarity">
    <text evidence="1 4">Belongs to the bacterial ribosomal protein bL19 family.</text>
</comment>
<protein>
    <recommendedName>
        <fullName evidence="4">50S ribosomal protein L19</fullName>
    </recommendedName>
</protein>
<dbReference type="PRINTS" id="PR00061">
    <property type="entry name" value="RIBOSOMALL19"/>
</dbReference>
<dbReference type="Gene3D" id="2.30.30.790">
    <property type="match status" value="1"/>
</dbReference>
<dbReference type="PANTHER" id="PTHR15680">
    <property type="entry name" value="RIBOSOMAL PROTEIN L19"/>
    <property type="match status" value="1"/>
</dbReference>